<accession>A0ABY9WMZ7</accession>
<feature type="domain" description="Beta-lactamase-related" evidence="1">
    <location>
        <begin position="41"/>
        <end position="331"/>
    </location>
</feature>
<dbReference type="EMBL" id="CP043494">
    <property type="protein sequence ID" value="WNG45159.1"/>
    <property type="molecule type" value="Genomic_DNA"/>
</dbReference>
<proteinExistence type="predicted"/>
<organism evidence="2 3">
    <name type="scientific">Archangium minus</name>
    <dbReference type="NCBI Taxonomy" id="83450"/>
    <lineage>
        <taxon>Bacteria</taxon>
        <taxon>Pseudomonadati</taxon>
        <taxon>Myxococcota</taxon>
        <taxon>Myxococcia</taxon>
        <taxon>Myxococcales</taxon>
        <taxon>Cystobacterineae</taxon>
        <taxon>Archangiaceae</taxon>
        <taxon>Archangium</taxon>
    </lineage>
</organism>
<dbReference type="Pfam" id="PF00144">
    <property type="entry name" value="Beta-lactamase"/>
    <property type="match status" value="1"/>
</dbReference>
<dbReference type="SUPFAM" id="SSF56601">
    <property type="entry name" value="beta-lactamase/transpeptidase-like"/>
    <property type="match status" value="1"/>
</dbReference>
<evidence type="ECO:0000259" key="1">
    <source>
        <dbReference type="Pfam" id="PF00144"/>
    </source>
</evidence>
<dbReference type="InterPro" id="IPR050491">
    <property type="entry name" value="AmpC-like"/>
</dbReference>
<keyword evidence="3" id="KW-1185">Reference proteome</keyword>
<dbReference type="InterPro" id="IPR001466">
    <property type="entry name" value="Beta-lactam-related"/>
</dbReference>
<dbReference type="InterPro" id="IPR012338">
    <property type="entry name" value="Beta-lactam/transpept-like"/>
</dbReference>
<evidence type="ECO:0000313" key="2">
    <source>
        <dbReference type="EMBL" id="WNG45159.1"/>
    </source>
</evidence>
<name>A0ABY9WMZ7_9BACT</name>
<dbReference type="Gene3D" id="3.40.710.10">
    <property type="entry name" value="DD-peptidase/beta-lactamase superfamily"/>
    <property type="match status" value="1"/>
</dbReference>
<protein>
    <submittedName>
        <fullName evidence="2">Beta-lactamase family protein</fullName>
    </submittedName>
</protein>
<evidence type="ECO:0000313" key="3">
    <source>
        <dbReference type="Proteomes" id="UP001611383"/>
    </source>
</evidence>
<dbReference type="PANTHER" id="PTHR46825:SF8">
    <property type="entry name" value="BETA-LACTAMASE-RELATED"/>
    <property type="match status" value="1"/>
</dbReference>
<gene>
    <name evidence="2" type="ORF">F0U60_14370</name>
</gene>
<reference evidence="2 3" key="1">
    <citation type="submission" date="2019-08" db="EMBL/GenBank/DDBJ databases">
        <title>Archangium and Cystobacter genomes.</title>
        <authorList>
            <person name="Chen I.-C.K."/>
            <person name="Wielgoss S."/>
        </authorList>
    </citation>
    <scope>NUCLEOTIDE SEQUENCE [LARGE SCALE GENOMIC DNA]</scope>
    <source>
        <strain evidence="2 3">Cbm 6</strain>
    </source>
</reference>
<sequence>MVADPFYSFAPGWPRMCRMSPWVADAVLHATRRYLRAYPSASLCVGITHRGEHHVQALRREGPLPATNSLYELGFLTQLFTGTLLALLVDRGEARLDTPLKDLLPQPLLPDELAGRITLEQLATHTSGMPYDPPNLRTPQQNPADPYGHYSAELFGAFLRSYHPQHPPPQKYVESIIGMGVLGHVLSRRLRLNYGHAVRDFLCTPLQLGDTTFRPSEEQERRLLPGHSARGKTVPGWSFPALPGAGALRSTVPDLLRFLDANLGHHDAGLGRAMRLAHSPRVETRGARMGLGWKLSEVDGKPLVWRSAVTGGYAGFIGFSAESDTGVVLLSDHAWSFFSSLRQRVPVEEPGFALLTHSLRQHALPSQP</sequence>
<dbReference type="PANTHER" id="PTHR46825">
    <property type="entry name" value="D-ALANYL-D-ALANINE-CARBOXYPEPTIDASE/ENDOPEPTIDASE AMPH"/>
    <property type="match status" value="1"/>
</dbReference>
<dbReference type="Proteomes" id="UP001611383">
    <property type="component" value="Chromosome"/>
</dbReference>